<feature type="transmembrane region" description="Helical" evidence="7">
    <location>
        <begin position="33"/>
        <end position="50"/>
    </location>
</feature>
<reference evidence="11 12" key="1">
    <citation type="submission" date="2016-09" db="EMBL/GenBank/DDBJ databases">
        <title>Chromobacterium muskegensis sp. nov., an insecticidal bacterium isolated from Sphagnum bogs.</title>
        <authorList>
            <person name="Sparks M.E."/>
            <person name="Blackburn M.B."/>
            <person name="Gundersen-Rindal D.E."/>
            <person name="Mitchell A."/>
            <person name="Farrar R."/>
            <person name="Kuhar D."/>
        </authorList>
    </citation>
    <scope>NUCLEOTIDE SEQUENCE [LARGE SCALE GENOMIC DNA]</scope>
    <source>
        <strain evidence="10 12">14B-1</strain>
        <strain evidence="9 11">37-2</strain>
    </source>
</reference>
<evidence type="ECO:0000256" key="5">
    <source>
        <dbReference type="ARBA" id="ARBA00022989"/>
    </source>
</evidence>
<feature type="transmembrane region" description="Helical" evidence="7">
    <location>
        <begin position="369"/>
        <end position="389"/>
    </location>
</feature>
<feature type="transmembrane region" description="Helical" evidence="7">
    <location>
        <begin position="118"/>
        <end position="137"/>
    </location>
</feature>
<evidence type="ECO:0000313" key="10">
    <source>
        <dbReference type="EMBL" id="OHX18091.1"/>
    </source>
</evidence>
<dbReference type="PANTHER" id="PTHR42751:SF1">
    <property type="entry name" value="CATION_PROTON ANTIPORTER YBAL-RELATED"/>
    <property type="match status" value="1"/>
</dbReference>
<evidence type="ECO:0000256" key="2">
    <source>
        <dbReference type="ARBA" id="ARBA00005551"/>
    </source>
</evidence>
<dbReference type="PANTHER" id="PTHR42751">
    <property type="entry name" value="SODIUM/HYDROGEN EXCHANGER FAMILY/TRKA DOMAIN PROTEIN"/>
    <property type="match status" value="1"/>
</dbReference>
<feature type="transmembrane region" description="Helical" evidence="7">
    <location>
        <begin position="346"/>
        <end position="363"/>
    </location>
</feature>
<evidence type="ECO:0000256" key="4">
    <source>
        <dbReference type="ARBA" id="ARBA00022692"/>
    </source>
</evidence>
<evidence type="ECO:0000256" key="7">
    <source>
        <dbReference type="SAM" id="Phobius"/>
    </source>
</evidence>
<feature type="transmembrane region" description="Helical" evidence="7">
    <location>
        <begin position="306"/>
        <end position="326"/>
    </location>
</feature>
<dbReference type="STRING" id="1903179.BI347_09455"/>
<evidence type="ECO:0000313" key="9">
    <source>
        <dbReference type="EMBL" id="OHX13716.1"/>
    </source>
</evidence>
<evidence type="ECO:0000313" key="12">
    <source>
        <dbReference type="Proteomes" id="UP000180280"/>
    </source>
</evidence>
<evidence type="ECO:0000313" key="11">
    <source>
        <dbReference type="Proteomes" id="UP000180088"/>
    </source>
</evidence>
<dbReference type="InterPro" id="IPR006153">
    <property type="entry name" value="Cation/H_exchanger_TM"/>
</dbReference>
<dbReference type="InterPro" id="IPR038770">
    <property type="entry name" value="Na+/solute_symporter_sf"/>
</dbReference>
<organism evidence="9 11">
    <name type="scientific">Chromobacterium sphagni</name>
    <dbReference type="NCBI Taxonomy" id="1903179"/>
    <lineage>
        <taxon>Bacteria</taxon>
        <taxon>Pseudomonadati</taxon>
        <taxon>Pseudomonadota</taxon>
        <taxon>Betaproteobacteria</taxon>
        <taxon>Neisseriales</taxon>
        <taxon>Chromobacteriaceae</taxon>
        <taxon>Chromobacterium</taxon>
    </lineage>
</organism>
<feature type="transmembrane region" description="Helical" evidence="7">
    <location>
        <begin position="187"/>
        <end position="208"/>
    </location>
</feature>
<evidence type="ECO:0000256" key="1">
    <source>
        <dbReference type="ARBA" id="ARBA00004141"/>
    </source>
</evidence>
<dbReference type="GO" id="GO:0015297">
    <property type="term" value="F:antiporter activity"/>
    <property type="evidence" value="ECO:0007669"/>
    <property type="project" value="InterPro"/>
</dbReference>
<proteinExistence type="inferred from homology"/>
<dbReference type="Proteomes" id="UP000180088">
    <property type="component" value="Unassembled WGS sequence"/>
</dbReference>
<comment type="subcellular location">
    <subcellularLocation>
        <location evidence="1">Membrane</location>
        <topology evidence="1">Multi-pass membrane protein</topology>
    </subcellularLocation>
</comment>
<keyword evidence="4 7" id="KW-0812">Transmembrane</keyword>
<dbReference type="AlphaFoldDB" id="A0A1S1X397"/>
<dbReference type="GO" id="GO:0016020">
    <property type="term" value="C:membrane"/>
    <property type="evidence" value="ECO:0007669"/>
    <property type="project" value="UniProtKB-SubCell"/>
</dbReference>
<dbReference type="Gene3D" id="1.20.1530.20">
    <property type="match status" value="1"/>
</dbReference>
<protein>
    <submittedName>
        <fullName evidence="9">Sodium:proton antiporter</fullName>
    </submittedName>
</protein>
<keyword evidence="6 7" id="KW-0472">Membrane</keyword>
<dbReference type="GO" id="GO:1902600">
    <property type="term" value="P:proton transmembrane transport"/>
    <property type="evidence" value="ECO:0007669"/>
    <property type="project" value="InterPro"/>
</dbReference>
<keyword evidence="12" id="KW-1185">Reference proteome</keyword>
<dbReference type="EMBL" id="MKCS01000001">
    <property type="protein sequence ID" value="OHX13716.1"/>
    <property type="molecule type" value="Genomic_DNA"/>
</dbReference>
<feature type="transmembrane region" description="Helical" evidence="7">
    <location>
        <begin position="149"/>
        <end position="175"/>
    </location>
</feature>
<keyword evidence="3" id="KW-0813">Transport</keyword>
<evidence type="ECO:0000256" key="6">
    <source>
        <dbReference type="ARBA" id="ARBA00023136"/>
    </source>
</evidence>
<evidence type="ECO:0000256" key="3">
    <source>
        <dbReference type="ARBA" id="ARBA00022448"/>
    </source>
</evidence>
<dbReference type="RefSeq" id="WP_071114304.1">
    <property type="nucleotide sequence ID" value="NZ_MKCS01000001.1"/>
</dbReference>
<comment type="caution">
    <text evidence="9">The sequence shown here is derived from an EMBL/GenBank/DDBJ whole genome shotgun (WGS) entry which is preliminary data.</text>
</comment>
<dbReference type="OrthoDB" id="9781411at2"/>
<dbReference type="EMBL" id="MKCT01000061">
    <property type="protein sequence ID" value="OHX18091.1"/>
    <property type="molecule type" value="Genomic_DNA"/>
</dbReference>
<evidence type="ECO:0000259" key="8">
    <source>
        <dbReference type="Pfam" id="PF00999"/>
    </source>
</evidence>
<feature type="transmembrane region" description="Helical" evidence="7">
    <location>
        <begin position="6"/>
        <end position="26"/>
    </location>
</feature>
<feature type="domain" description="Cation/H+ exchanger transmembrane" evidence="8">
    <location>
        <begin position="16"/>
        <end position="386"/>
    </location>
</feature>
<keyword evidence="5 7" id="KW-1133">Transmembrane helix</keyword>
<dbReference type="Proteomes" id="UP000180280">
    <property type="component" value="Unassembled WGS sequence"/>
</dbReference>
<feature type="transmembrane region" description="Helical" evidence="7">
    <location>
        <begin position="86"/>
        <end position="106"/>
    </location>
</feature>
<gene>
    <name evidence="10" type="ORF">BI344_11170</name>
    <name evidence="9" type="ORF">BI347_09455</name>
</gene>
<sequence length="400" mass="42173">MPHDTPLISTIVGGLVFAFAFGMLALRLRLPPLVGYLCAGILVGPFTPGFHADTALAPELAELGVILLMFGVGQHFSIKDLMAVKAIAVPGALVQIAVATILGMGLSRFLGWPLGEGLVFGLALSVASTVVLLRALEEHGWLETEDGKIAVGWLVVEDLVMVLTLVLLPAVAGALGGSQAAPTLGQLGWTLALTVGKVAAFVALMLVVGRRFIPWMLERIVHTGNRELFRLGVLATALGVAYGATQLFNISFALGAFFAGMVMAESPFSHRAAEESLPLREAFAVLFFVSVGMLLDPQVLLDDTLILLTTVLIIVLGKSLAAYGIVRLFRRSHATSMRIAASLSQIGEFSFILAGLGMSLGLLSPRGQALILAGAIVSILLNPMMFALAERYRPAAPVAE</sequence>
<name>A0A1S1X397_9NEIS</name>
<comment type="similarity">
    <text evidence="2">Belongs to the monovalent cation:proton antiporter 2 (CPA2) transporter (TC 2.A.37) family.</text>
</comment>
<dbReference type="Pfam" id="PF00999">
    <property type="entry name" value="Na_H_Exchanger"/>
    <property type="match status" value="1"/>
</dbReference>
<feature type="transmembrane region" description="Helical" evidence="7">
    <location>
        <begin position="228"/>
        <end position="244"/>
    </location>
</feature>
<feature type="transmembrane region" description="Helical" evidence="7">
    <location>
        <begin position="56"/>
        <end position="74"/>
    </location>
</feature>
<accession>A0A1S1X397</accession>